<dbReference type="InterPro" id="IPR045570">
    <property type="entry name" value="Metalloprtase-TldD/E_cen_dom"/>
</dbReference>
<evidence type="ECO:0000259" key="6">
    <source>
        <dbReference type="Pfam" id="PF19289"/>
    </source>
</evidence>
<keyword evidence="2" id="KW-0645">Protease</keyword>
<keyword evidence="4" id="KW-0482">Metalloprotease</keyword>
<dbReference type="InterPro" id="IPR036059">
    <property type="entry name" value="TldD/PmbA_sf"/>
</dbReference>
<reference evidence="8" key="1">
    <citation type="submission" date="2020-10" db="EMBL/GenBank/DDBJ databases">
        <authorList>
            <person name="Gilroy R."/>
        </authorList>
    </citation>
    <scope>NUCLEOTIDE SEQUENCE</scope>
    <source>
        <strain evidence="8">1748</strain>
    </source>
</reference>
<dbReference type="InterPro" id="IPR051463">
    <property type="entry name" value="Peptidase_U62_metallo"/>
</dbReference>
<dbReference type="InterPro" id="IPR035068">
    <property type="entry name" value="TldD/PmbA_N"/>
</dbReference>
<dbReference type="InterPro" id="IPR045569">
    <property type="entry name" value="Metalloprtase-TldD/E_C"/>
</dbReference>
<dbReference type="Gene3D" id="3.30.2290.10">
    <property type="entry name" value="PmbA/TldD superfamily"/>
    <property type="match status" value="1"/>
</dbReference>
<dbReference type="SUPFAM" id="SSF111283">
    <property type="entry name" value="Putative modulator of DNA gyrase, PmbA/TldD"/>
    <property type="match status" value="1"/>
</dbReference>
<protein>
    <submittedName>
        <fullName evidence="8">TldD/PmbA family protein</fullName>
    </submittedName>
</protein>
<proteinExistence type="inferred from homology"/>
<dbReference type="PANTHER" id="PTHR30624">
    <property type="entry name" value="UNCHARACTERIZED PROTEIN TLDD AND PMBA"/>
    <property type="match status" value="1"/>
</dbReference>
<sequence length="467" mass="50546">MLNKPLIGKSLALKVINEALKSGADFAELYVQSKFNHSVSLAHKRVDNCSSSLVYGASIRLMEGTKCVFGYTSDLTSASLLKLASDLASSFSSGKKLELNGFDRPLIGKPKVKIYHEEKSDEEIISYLKKGEDVIYKYSPNIVDCTCGIIESDEKVEIFNSEKKHVLDRRVRTRLVCSAVASKDNIFQTGFEGPGGSLGLELLDQVDYVKLAEGVAKDAVDLLSAPECPSGKMDVIIGNSFGGVLFHEACGHPLEGTSISHNTSVFSGKLNEKIASDVVTAIDDGTISNAWGSSAYDDEGNKTTKNVLIKDGVLVNYMVDRFDGRRMNMPSTGSCRRQSYKYLPTTRMTNTYIANGKSSVEDIIKNTEFGLYCVSFSGGSVDPSTDKFNFTASKAYIVKNGKIDHLVRDATLIGYGYEVLKNIDMVGNDLKRGQGMCGAASGSIPVEVGQPTLRVKNMTVGGRGGNL</sequence>
<dbReference type="Pfam" id="PF01523">
    <property type="entry name" value="PmbA_TldD_1st"/>
    <property type="match status" value="1"/>
</dbReference>
<evidence type="ECO:0000256" key="3">
    <source>
        <dbReference type="ARBA" id="ARBA00022801"/>
    </source>
</evidence>
<dbReference type="EMBL" id="JADING010000008">
    <property type="protein sequence ID" value="MBO8413909.1"/>
    <property type="molecule type" value="Genomic_DNA"/>
</dbReference>
<dbReference type="Pfam" id="PF19290">
    <property type="entry name" value="PmbA_TldD_2nd"/>
    <property type="match status" value="1"/>
</dbReference>
<feature type="domain" description="Metalloprotease TldD/E N-terminal" evidence="5">
    <location>
        <begin position="27"/>
        <end position="87"/>
    </location>
</feature>
<evidence type="ECO:0000256" key="2">
    <source>
        <dbReference type="ARBA" id="ARBA00022670"/>
    </source>
</evidence>
<dbReference type="GO" id="GO:0006508">
    <property type="term" value="P:proteolysis"/>
    <property type="evidence" value="ECO:0007669"/>
    <property type="project" value="UniProtKB-KW"/>
</dbReference>
<evidence type="ECO:0000259" key="7">
    <source>
        <dbReference type="Pfam" id="PF19290"/>
    </source>
</evidence>
<dbReference type="InterPro" id="IPR002510">
    <property type="entry name" value="Metalloprtase-TldD/E_N"/>
</dbReference>
<accession>A0A9D9D8B9</accession>
<dbReference type="GO" id="GO:0008237">
    <property type="term" value="F:metallopeptidase activity"/>
    <property type="evidence" value="ECO:0007669"/>
    <property type="project" value="UniProtKB-KW"/>
</dbReference>
<evidence type="ECO:0000256" key="1">
    <source>
        <dbReference type="ARBA" id="ARBA00005836"/>
    </source>
</evidence>
<evidence type="ECO:0000313" key="8">
    <source>
        <dbReference type="EMBL" id="MBO8413909.1"/>
    </source>
</evidence>
<dbReference type="Pfam" id="PF19289">
    <property type="entry name" value="PmbA_TldD_3rd"/>
    <property type="match status" value="1"/>
</dbReference>
<organism evidence="8 9">
    <name type="scientific">Candidatus Scatoplasma merdavium</name>
    <dbReference type="NCBI Taxonomy" id="2840932"/>
    <lineage>
        <taxon>Bacteria</taxon>
        <taxon>Bacillati</taxon>
        <taxon>Bacillota</taxon>
        <taxon>Bacilli</taxon>
        <taxon>Bacillales</taxon>
        <taxon>Candidatus Scatoplasma</taxon>
    </lineage>
</organism>
<name>A0A9D9D8B9_9BACL</name>
<comment type="similarity">
    <text evidence="1">Belongs to the peptidase U62 family.</text>
</comment>
<evidence type="ECO:0000313" key="9">
    <source>
        <dbReference type="Proteomes" id="UP000823629"/>
    </source>
</evidence>
<dbReference type="PIRSF" id="PIRSF004919">
    <property type="entry name" value="TldD"/>
    <property type="match status" value="1"/>
</dbReference>
<dbReference type="Proteomes" id="UP000823629">
    <property type="component" value="Unassembled WGS sequence"/>
</dbReference>
<dbReference type="PANTHER" id="PTHR30624:SF4">
    <property type="entry name" value="METALLOPROTEASE TLDD"/>
    <property type="match status" value="1"/>
</dbReference>
<comment type="caution">
    <text evidence="8">The sequence shown here is derived from an EMBL/GenBank/DDBJ whole genome shotgun (WGS) entry which is preliminary data.</text>
</comment>
<dbReference type="GO" id="GO:0005829">
    <property type="term" value="C:cytosol"/>
    <property type="evidence" value="ECO:0007669"/>
    <property type="project" value="TreeGrafter"/>
</dbReference>
<evidence type="ECO:0000256" key="4">
    <source>
        <dbReference type="ARBA" id="ARBA00023049"/>
    </source>
</evidence>
<feature type="domain" description="Metalloprotease TldD/E C-terminal" evidence="6">
    <location>
        <begin position="230"/>
        <end position="462"/>
    </location>
</feature>
<dbReference type="AlphaFoldDB" id="A0A9D9D8B9"/>
<dbReference type="InterPro" id="IPR025502">
    <property type="entry name" value="TldD"/>
</dbReference>
<gene>
    <name evidence="8" type="ORF">IAC78_00285</name>
</gene>
<keyword evidence="3" id="KW-0378">Hydrolase</keyword>
<feature type="domain" description="Metalloprotease TldD/E central" evidence="7">
    <location>
        <begin position="117"/>
        <end position="223"/>
    </location>
</feature>
<reference evidence="8" key="2">
    <citation type="journal article" date="2021" name="PeerJ">
        <title>Extensive microbial diversity within the chicken gut microbiome revealed by metagenomics and culture.</title>
        <authorList>
            <person name="Gilroy R."/>
            <person name="Ravi A."/>
            <person name="Getino M."/>
            <person name="Pursley I."/>
            <person name="Horton D.L."/>
            <person name="Alikhan N.F."/>
            <person name="Baker D."/>
            <person name="Gharbi K."/>
            <person name="Hall N."/>
            <person name="Watson M."/>
            <person name="Adriaenssens E.M."/>
            <person name="Foster-Nyarko E."/>
            <person name="Jarju S."/>
            <person name="Secka A."/>
            <person name="Antonio M."/>
            <person name="Oren A."/>
            <person name="Chaudhuri R.R."/>
            <person name="La Ragione R."/>
            <person name="Hildebrand F."/>
            <person name="Pallen M.J."/>
        </authorList>
    </citation>
    <scope>NUCLEOTIDE SEQUENCE</scope>
    <source>
        <strain evidence="8">1748</strain>
    </source>
</reference>
<evidence type="ECO:0000259" key="5">
    <source>
        <dbReference type="Pfam" id="PF01523"/>
    </source>
</evidence>